<dbReference type="RefSeq" id="WP_271090350.1">
    <property type="nucleotide sequence ID" value="NZ_JAPJZH010000008.1"/>
</dbReference>
<evidence type="ECO:0000256" key="7">
    <source>
        <dbReference type="ARBA" id="ARBA00030680"/>
    </source>
</evidence>
<dbReference type="SUPFAM" id="SSF52922">
    <property type="entry name" value="TK C-terminal domain-like"/>
    <property type="match status" value="1"/>
</dbReference>
<name>A0ABT4VPE2_9HYPH</name>
<dbReference type="InterPro" id="IPR033248">
    <property type="entry name" value="Transketolase_C"/>
</dbReference>
<comment type="subunit">
    <text evidence="3">Homodimer. Part of the 2-oxoglutarate dehydrogenase (OGDH) complex composed of E1 (2-oxoglutarate dehydrogenase), E2 (dihydrolipoamide succinyltransferase) and E3 (dihydrolipoamide dehydrogenase); the complex contains multiple copies of the three enzymatic components (E1, E2 and E3).</text>
</comment>
<proteinExistence type="predicted"/>
<dbReference type="InterPro" id="IPR005475">
    <property type="entry name" value="Transketolase-like_Pyr-bd"/>
</dbReference>
<dbReference type="PANTHER" id="PTHR43257">
    <property type="entry name" value="PYRUVATE DEHYDROGENASE E1 COMPONENT BETA SUBUNIT"/>
    <property type="match status" value="1"/>
</dbReference>
<evidence type="ECO:0000256" key="4">
    <source>
        <dbReference type="ARBA" id="ARBA00013321"/>
    </source>
</evidence>
<feature type="domain" description="Transketolase-like pyrimidine-binding" evidence="8">
    <location>
        <begin position="338"/>
        <end position="513"/>
    </location>
</feature>
<dbReference type="CDD" id="cd07036">
    <property type="entry name" value="TPP_PYR_E1-PDHc-beta_like"/>
    <property type="match status" value="1"/>
</dbReference>
<dbReference type="CDD" id="cd02000">
    <property type="entry name" value="TPP_E1_PDC_ADC_BCADC"/>
    <property type="match status" value="1"/>
</dbReference>
<dbReference type="Gene3D" id="3.40.50.970">
    <property type="match status" value="2"/>
</dbReference>
<dbReference type="InterPro" id="IPR009014">
    <property type="entry name" value="Transketo_C/PFOR_II"/>
</dbReference>
<comment type="function">
    <text evidence="2">E1 component of the 2-oxoglutarate dehydrogenase (OGDH) complex which catalyzes the decarboxylation of 2-oxoglutarate, the first step in the conversion of 2-oxoglutarate to succinyl-CoA and CO(2).</text>
</comment>
<evidence type="ECO:0000313" key="10">
    <source>
        <dbReference type="Proteomes" id="UP001148313"/>
    </source>
</evidence>
<dbReference type="Pfam" id="PF02779">
    <property type="entry name" value="Transket_pyr"/>
    <property type="match status" value="1"/>
</dbReference>
<dbReference type="Pfam" id="PF00676">
    <property type="entry name" value="E1_dh"/>
    <property type="match status" value="1"/>
</dbReference>
<keyword evidence="5" id="KW-0560">Oxidoreductase</keyword>
<dbReference type="EMBL" id="JAPJZH010000008">
    <property type="protein sequence ID" value="MDA4846582.1"/>
    <property type="molecule type" value="Genomic_DNA"/>
</dbReference>
<accession>A0ABT4VPE2</accession>
<dbReference type="SUPFAM" id="SSF52518">
    <property type="entry name" value="Thiamin diphosphate-binding fold (THDP-binding)"/>
    <property type="match status" value="2"/>
</dbReference>
<evidence type="ECO:0000256" key="5">
    <source>
        <dbReference type="ARBA" id="ARBA00023002"/>
    </source>
</evidence>
<dbReference type="Pfam" id="PF02780">
    <property type="entry name" value="Transketolase_C"/>
    <property type="match status" value="1"/>
</dbReference>
<dbReference type="PANTHER" id="PTHR43257:SF2">
    <property type="entry name" value="PYRUVATE DEHYDROGENASE E1 COMPONENT SUBUNIT BETA"/>
    <property type="match status" value="1"/>
</dbReference>
<evidence type="ECO:0000256" key="2">
    <source>
        <dbReference type="ARBA" id="ARBA00003906"/>
    </source>
</evidence>
<dbReference type="InterPro" id="IPR029061">
    <property type="entry name" value="THDP-binding"/>
</dbReference>
<comment type="caution">
    <text evidence="9">The sequence shown here is derived from an EMBL/GenBank/DDBJ whole genome shotgun (WGS) entry which is preliminary data.</text>
</comment>
<gene>
    <name evidence="9" type="ORF">OOZ53_14555</name>
</gene>
<keyword evidence="6" id="KW-0786">Thiamine pyrophosphate</keyword>
<dbReference type="SMART" id="SM00861">
    <property type="entry name" value="Transket_pyr"/>
    <property type="match status" value="1"/>
</dbReference>
<organism evidence="9 10">
    <name type="scientific">Hoeflea poritis</name>
    <dbReference type="NCBI Taxonomy" id="2993659"/>
    <lineage>
        <taxon>Bacteria</taxon>
        <taxon>Pseudomonadati</taxon>
        <taxon>Pseudomonadota</taxon>
        <taxon>Alphaproteobacteria</taxon>
        <taxon>Hyphomicrobiales</taxon>
        <taxon>Rhizobiaceae</taxon>
        <taxon>Hoeflea</taxon>
    </lineage>
</organism>
<dbReference type="Gene3D" id="3.40.50.920">
    <property type="match status" value="1"/>
</dbReference>
<dbReference type="Proteomes" id="UP001148313">
    <property type="component" value="Unassembled WGS sequence"/>
</dbReference>
<evidence type="ECO:0000256" key="6">
    <source>
        <dbReference type="ARBA" id="ARBA00023052"/>
    </source>
</evidence>
<protein>
    <recommendedName>
        <fullName evidence="4">2-oxoglutarate dehydrogenase E1 component</fullName>
    </recommendedName>
    <alternativeName>
        <fullName evidence="7">Alpha-ketoglutarate dehydrogenase</fullName>
    </alternativeName>
</protein>
<keyword evidence="10" id="KW-1185">Reference proteome</keyword>
<evidence type="ECO:0000256" key="1">
    <source>
        <dbReference type="ARBA" id="ARBA00001964"/>
    </source>
</evidence>
<comment type="cofactor">
    <cofactor evidence="1">
        <name>thiamine diphosphate</name>
        <dbReference type="ChEBI" id="CHEBI:58937"/>
    </cofactor>
</comment>
<dbReference type="InterPro" id="IPR001017">
    <property type="entry name" value="DH_E1"/>
</dbReference>
<evidence type="ECO:0000259" key="8">
    <source>
        <dbReference type="SMART" id="SM00861"/>
    </source>
</evidence>
<evidence type="ECO:0000313" key="9">
    <source>
        <dbReference type="EMBL" id="MDA4846582.1"/>
    </source>
</evidence>
<sequence>MVSEPTAETRPGFDGRSKPELPLDPAALYGFGHLIRGSEETLLDLFSKGQLSGTTHTCLGQELCQMGVVRALNHDRDAIFSNHRNHGHFLTYSGDFAGLFAEIMGREAGVCGGHGGSQHLAYRGFHSSGVQGGMTAIAVGEALARKQDGAGGIVAVIIGDGTLGQGLVYESLNLAGVWDVPVLFVVENNSIAQTTPTDMTTAGSLTARGEAFGIQTWRVSDDAPDFFERAEAAVDAVRKTGSPGFLVIDTMRLGPHSKGDDLRGSEEMDAIRARDPLTRLGERLPDAERQAIEKSNADFLKAAVDEAMQSPPAQFDEVPLHPFGPNQPVQAKTVQVGGTVRQALNAALHRMLEQSPEVILLGEDLHDPYGGAFKVSERLTTAYPDRVLSTPISEAGIVGAGIGLAMAGKRPIVEIMFADFLSLGMDQIYNHAVKFPPLFDEVTVPLVIRAACGGGRGYGATHSQTPESLCASVPGLTVIYGSHRHDAGGLLENAVLNWDHPTVFFEHKLLYSRPNEPDGYKALAAHASDPAAGLFPTLQNGRDEPDITIIAYGGMAPLVEVVAEELEREEELSVEIILPSLIAPLPRNTLIAALSDRPRIVLAEESPTEFGVGAEIAASLAEAGFDGHILRVGPPPVPIPSARSLEEQVLPDRDRLIAEILEMF</sequence>
<evidence type="ECO:0000256" key="3">
    <source>
        <dbReference type="ARBA" id="ARBA00011301"/>
    </source>
</evidence>
<reference evidence="9" key="1">
    <citation type="submission" date="2022-11" db="EMBL/GenBank/DDBJ databases">
        <title>Hoeflea poritis sp. nov., isolated from scleractinian coral Porites lutea.</title>
        <authorList>
            <person name="Zhang G."/>
            <person name="Wei Q."/>
            <person name="Cai L."/>
        </authorList>
    </citation>
    <scope>NUCLEOTIDE SEQUENCE</scope>
    <source>
        <strain evidence="9">E7-10</strain>
    </source>
</reference>